<feature type="transmembrane region" description="Helical" evidence="1">
    <location>
        <begin position="99"/>
        <end position="118"/>
    </location>
</feature>
<reference evidence="3 4" key="2">
    <citation type="submission" date="2024-07" db="EMBL/GenBank/DDBJ databases">
        <authorList>
            <person name="Akdeniz Z."/>
        </authorList>
    </citation>
    <scope>NUCLEOTIDE SEQUENCE [LARGE SCALE GENOMIC DNA]</scope>
</reference>
<keyword evidence="1" id="KW-0472">Membrane</keyword>
<keyword evidence="1" id="KW-0812">Transmembrane</keyword>
<keyword evidence="1" id="KW-1133">Transmembrane helix</keyword>
<dbReference type="EMBL" id="CATOUU010000699">
    <property type="protein sequence ID" value="CAI9942447.1"/>
    <property type="molecule type" value="Genomic_DNA"/>
</dbReference>
<gene>
    <name evidence="3" type="ORF">HINF_LOCUS24945</name>
    <name evidence="2" type="ORF">HINF_LOCUS30092</name>
</gene>
<keyword evidence="4" id="KW-1185">Reference proteome</keyword>
<evidence type="ECO:0000313" key="4">
    <source>
        <dbReference type="Proteomes" id="UP001642409"/>
    </source>
</evidence>
<name>A0AA86U9B2_9EUKA</name>
<evidence type="ECO:0000313" key="3">
    <source>
        <dbReference type="EMBL" id="CAL6015557.1"/>
    </source>
</evidence>
<dbReference type="EMBL" id="CAXDID020000073">
    <property type="protein sequence ID" value="CAL6015557.1"/>
    <property type="molecule type" value="Genomic_DNA"/>
</dbReference>
<evidence type="ECO:0000256" key="1">
    <source>
        <dbReference type="SAM" id="Phobius"/>
    </source>
</evidence>
<feature type="transmembrane region" description="Helical" evidence="1">
    <location>
        <begin position="67"/>
        <end position="87"/>
    </location>
</feature>
<evidence type="ECO:0000313" key="2">
    <source>
        <dbReference type="EMBL" id="CAI9942447.1"/>
    </source>
</evidence>
<organism evidence="2">
    <name type="scientific">Hexamita inflata</name>
    <dbReference type="NCBI Taxonomy" id="28002"/>
    <lineage>
        <taxon>Eukaryota</taxon>
        <taxon>Metamonada</taxon>
        <taxon>Diplomonadida</taxon>
        <taxon>Hexamitidae</taxon>
        <taxon>Hexamitinae</taxon>
        <taxon>Hexamita</taxon>
    </lineage>
</organism>
<dbReference type="Proteomes" id="UP001642409">
    <property type="component" value="Unassembled WGS sequence"/>
</dbReference>
<reference evidence="2" key="1">
    <citation type="submission" date="2023-06" db="EMBL/GenBank/DDBJ databases">
        <authorList>
            <person name="Kurt Z."/>
        </authorList>
    </citation>
    <scope>NUCLEOTIDE SEQUENCE</scope>
</reference>
<accession>A0AA86U9B2</accession>
<protein>
    <submittedName>
        <fullName evidence="3">Hypothetical_protein</fullName>
    </submittedName>
</protein>
<sequence>MASDVTHFNIWFCCRLQQSQLQHDSFNCNSTINVRCLFHVLSEMLRLMSHLAVVFLMRPGLPDLEHLGLRFSCAACYSFAVLIGIVNGARHVSLSQVQFILTLSVFHLFSGLYVYSLVFTTIDARWPAAAGSTPLRFHFLRYAALSANVEAPPSNILVLSPFFSHRSCFGAGGYD</sequence>
<proteinExistence type="predicted"/>
<dbReference type="AlphaFoldDB" id="A0AA86U9B2"/>
<comment type="caution">
    <text evidence="2">The sequence shown here is derived from an EMBL/GenBank/DDBJ whole genome shotgun (WGS) entry which is preliminary data.</text>
</comment>